<name>A0AA38HZ12_9CUCU</name>
<dbReference type="EMBL" id="JALNTZ010000007">
    <property type="protein sequence ID" value="KAJ3646054.1"/>
    <property type="molecule type" value="Genomic_DNA"/>
</dbReference>
<dbReference type="AlphaFoldDB" id="A0AA38HZ12"/>
<gene>
    <name evidence="1" type="ORF">Zmor_023665</name>
</gene>
<protein>
    <submittedName>
        <fullName evidence="1">Uncharacterized protein</fullName>
    </submittedName>
</protein>
<dbReference type="Proteomes" id="UP001168821">
    <property type="component" value="Unassembled WGS sequence"/>
</dbReference>
<keyword evidence="2" id="KW-1185">Reference proteome</keyword>
<organism evidence="1 2">
    <name type="scientific">Zophobas morio</name>
    <dbReference type="NCBI Taxonomy" id="2755281"/>
    <lineage>
        <taxon>Eukaryota</taxon>
        <taxon>Metazoa</taxon>
        <taxon>Ecdysozoa</taxon>
        <taxon>Arthropoda</taxon>
        <taxon>Hexapoda</taxon>
        <taxon>Insecta</taxon>
        <taxon>Pterygota</taxon>
        <taxon>Neoptera</taxon>
        <taxon>Endopterygota</taxon>
        <taxon>Coleoptera</taxon>
        <taxon>Polyphaga</taxon>
        <taxon>Cucujiformia</taxon>
        <taxon>Tenebrionidae</taxon>
        <taxon>Zophobas</taxon>
    </lineage>
</organism>
<evidence type="ECO:0000313" key="1">
    <source>
        <dbReference type="EMBL" id="KAJ3646054.1"/>
    </source>
</evidence>
<sequence>MESPWTRRNPNRPLQNLHSHKKLPLLSCRGHHRETILYRRTREDIQANITLLNKTGDIQDPNNYRPITLLNTDYKITTKVINTVAKNAVGHVIPEEQMSRTGVCGTMQALLCDKAITEMSRLRR</sequence>
<reference evidence="1" key="1">
    <citation type="journal article" date="2023" name="G3 (Bethesda)">
        <title>Whole genome assemblies of Zophobas morio and Tenebrio molitor.</title>
        <authorList>
            <person name="Kaur S."/>
            <person name="Stinson S.A."/>
            <person name="diCenzo G.C."/>
        </authorList>
    </citation>
    <scope>NUCLEOTIDE SEQUENCE</scope>
    <source>
        <strain evidence="1">QUZm001</strain>
    </source>
</reference>
<proteinExistence type="predicted"/>
<comment type="caution">
    <text evidence="1">The sequence shown here is derived from an EMBL/GenBank/DDBJ whole genome shotgun (WGS) entry which is preliminary data.</text>
</comment>
<evidence type="ECO:0000313" key="2">
    <source>
        <dbReference type="Proteomes" id="UP001168821"/>
    </source>
</evidence>
<accession>A0AA38HZ12</accession>